<protein>
    <submittedName>
        <fullName evidence="1">Uncharacterized protein</fullName>
    </submittedName>
</protein>
<accession>A0ACC2WQ67</accession>
<evidence type="ECO:0000313" key="1">
    <source>
        <dbReference type="EMBL" id="KAJ9112682.1"/>
    </source>
</evidence>
<dbReference type="EMBL" id="JASBWU010000024">
    <property type="protein sequence ID" value="KAJ9112682.1"/>
    <property type="molecule type" value="Genomic_DNA"/>
</dbReference>
<comment type="caution">
    <text evidence="1">The sequence shown here is derived from an EMBL/GenBank/DDBJ whole genome shotgun (WGS) entry which is preliminary data.</text>
</comment>
<evidence type="ECO:0000313" key="2">
    <source>
        <dbReference type="Proteomes" id="UP001243375"/>
    </source>
</evidence>
<keyword evidence="2" id="KW-1185">Reference proteome</keyword>
<dbReference type="Proteomes" id="UP001243375">
    <property type="component" value="Unassembled WGS sequence"/>
</dbReference>
<name>A0ACC2WQ67_9TREE</name>
<organism evidence="1 2">
    <name type="scientific">Naganishia vaughanmartiniae</name>
    <dbReference type="NCBI Taxonomy" id="1424756"/>
    <lineage>
        <taxon>Eukaryota</taxon>
        <taxon>Fungi</taxon>
        <taxon>Dikarya</taxon>
        <taxon>Basidiomycota</taxon>
        <taxon>Agaricomycotina</taxon>
        <taxon>Tremellomycetes</taxon>
        <taxon>Filobasidiales</taxon>
        <taxon>Filobasidiaceae</taxon>
        <taxon>Naganishia</taxon>
    </lineage>
</organism>
<gene>
    <name evidence="1" type="ORF">QFC22_006184</name>
</gene>
<reference evidence="1" key="1">
    <citation type="submission" date="2023-04" db="EMBL/GenBank/DDBJ databases">
        <title>Draft Genome sequencing of Naganishia species isolated from polar environments using Oxford Nanopore Technology.</title>
        <authorList>
            <person name="Leo P."/>
            <person name="Venkateswaran K."/>
        </authorList>
    </citation>
    <scope>NUCLEOTIDE SEQUENCE</scope>
    <source>
        <strain evidence="1">MNA-CCFEE 5425</strain>
    </source>
</reference>
<proteinExistence type="predicted"/>
<sequence length="279" mass="31198">MPSFAKNSTSTPAGAEVLPMLDAFRVGDADAVLEKHKNSIRSRALAIVQTALPAFVEHLQHLLDAADVDESSMQFPEQSRCSEKRVPHDASLLGICQPGPTDDPEGLSMGKVTLDDDGVIPGVCWLGELPANPFCDRVLNIVRVEGQKYYILMQDLRTWTRLEKPTIEDGGNFGVGVQEKVSNQIKNDLLAADEARCLGSRNYHPERIKKGAVWCRYPKLKDHATALKLFDEHFFLKSRLEIVKLQSLALQQLNNLRNNWVKVCDPKGRQGKERSSTFY</sequence>